<dbReference type="OrthoDB" id="3539048at2"/>
<dbReference type="EMBL" id="QWKP01000201">
    <property type="protein sequence ID" value="RHA39785.1"/>
    <property type="molecule type" value="Genomic_DNA"/>
</dbReference>
<protein>
    <recommendedName>
        <fullName evidence="1">DUF7455 domain-containing protein</fullName>
    </recommendedName>
</protein>
<name>A0A413RKL1_9CELL</name>
<sequence length="78" mass="8650">MTVATFDQPTSTAHLTRQDRCDRCGAQAFVKATLATGDGMELLFCGHHFRAHEQKLVAAGATILDERHRIDEQPAERV</sequence>
<keyword evidence="3" id="KW-1185">Reference proteome</keyword>
<reference evidence="2 3" key="1">
    <citation type="submission" date="2018-08" db="EMBL/GenBank/DDBJ databases">
        <title>Cellulomonas rhizosphaerae sp. nov., a novel actinomycete isolated from soil.</title>
        <authorList>
            <person name="Tian Y."/>
        </authorList>
    </citation>
    <scope>NUCLEOTIDE SEQUENCE [LARGE SCALE GENOMIC DNA]</scope>
    <source>
        <strain evidence="2 3">NEAU-TCZ24</strain>
    </source>
</reference>
<dbReference type="InterPro" id="IPR055878">
    <property type="entry name" value="DUF7455"/>
</dbReference>
<dbReference type="AlphaFoldDB" id="A0A413RKL1"/>
<gene>
    <name evidence="2" type="ORF">D1825_11135</name>
</gene>
<organism evidence="2 3">
    <name type="scientific">Cellulomonas rhizosphaerae</name>
    <dbReference type="NCBI Taxonomy" id="2293719"/>
    <lineage>
        <taxon>Bacteria</taxon>
        <taxon>Bacillati</taxon>
        <taxon>Actinomycetota</taxon>
        <taxon>Actinomycetes</taxon>
        <taxon>Micrococcales</taxon>
        <taxon>Cellulomonadaceae</taxon>
        <taxon>Cellulomonas</taxon>
    </lineage>
</organism>
<dbReference type="RefSeq" id="WP_118767497.1">
    <property type="nucleotide sequence ID" value="NZ_QWKP01000201.1"/>
</dbReference>
<evidence type="ECO:0000313" key="3">
    <source>
        <dbReference type="Proteomes" id="UP000283374"/>
    </source>
</evidence>
<dbReference type="Pfam" id="PF24254">
    <property type="entry name" value="DUF7455"/>
    <property type="match status" value="1"/>
</dbReference>
<evidence type="ECO:0000313" key="2">
    <source>
        <dbReference type="EMBL" id="RHA39785.1"/>
    </source>
</evidence>
<accession>A0A413RKL1</accession>
<dbReference type="Proteomes" id="UP000283374">
    <property type="component" value="Unassembled WGS sequence"/>
</dbReference>
<evidence type="ECO:0000259" key="1">
    <source>
        <dbReference type="Pfam" id="PF24254"/>
    </source>
</evidence>
<feature type="domain" description="DUF7455" evidence="1">
    <location>
        <begin position="15"/>
        <end position="70"/>
    </location>
</feature>
<comment type="caution">
    <text evidence="2">The sequence shown here is derived from an EMBL/GenBank/DDBJ whole genome shotgun (WGS) entry which is preliminary data.</text>
</comment>
<proteinExistence type="predicted"/>